<dbReference type="GO" id="GO:0003677">
    <property type="term" value="F:DNA binding"/>
    <property type="evidence" value="ECO:0007669"/>
    <property type="project" value="InterPro"/>
</dbReference>
<dbReference type="RefSeq" id="WP_185979994.1">
    <property type="nucleotide sequence ID" value="NZ_CP060204.1"/>
</dbReference>
<gene>
    <name evidence="2" type="ORF">H1B31_08480</name>
</gene>
<keyword evidence="3" id="KW-1185">Reference proteome</keyword>
<dbReference type="EMBL" id="CP060204">
    <property type="protein sequence ID" value="QNH53894.1"/>
    <property type="molecule type" value="Genomic_DNA"/>
</dbReference>
<dbReference type="Pfam" id="PF09983">
    <property type="entry name" value="JetD_C"/>
    <property type="match status" value="1"/>
</dbReference>
<evidence type="ECO:0000259" key="1">
    <source>
        <dbReference type="Pfam" id="PF09983"/>
    </source>
</evidence>
<dbReference type="Proteomes" id="UP000515480">
    <property type="component" value="Chromosome"/>
</dbReference>
<evidence type="ECO:0000313" key="3">
    <source>
        <dbReference type="Proteomes" id="UP000515480"/>
    </source>
</evidence>
<dbReference type="SUPFAM" id="SSF56726">
    <property type="entry name" value="DNA topoisomerase IV, alpha subunit"/>
    <property type="match status" value="1"/>
</dbReference>
<evidence type="ECO:0000313" key="2">
    <source>
        <dbReference type="EMBL" id="QNH53894.1"/>
    </source>
</evidence>
<reference evidence="2 3" key="1">
    <citation type="submission" date="2020-07" db="EMBL/GenBank/DDBJ databases">
        <title>Complete genome and description of Selenomonas timonensis sp. nov., a new bacterium isolated from a gingivitis subject.</title>
        <authorList>
            <person name="Antezack A."/>
        </authorList>
    </citation>
    <scope>NUCLEOTIDE SEQUENCE [LARGE SCALE GENOMIC DNA]</scope>
    <source>
        <strain evidence="2 3">Marseille-Q3039</strain>
    </source>
</reference>
<organism evidence="2 3">
    <name type="scientific">Selenomonas timonae</name>
    <dbReference type="NCBI Taxonomy" id="2754044"/>
    <lineage>
        <taxon>Bacteria</taxon>
        <taxon>Bacillati</taxon>
        <taxon>Bacillota</taxon>
        <taxon>Negativicutes</taxon>
        <taxon>Selenomonadales</taxon>
        <taxon>Selenomonadaceae</taxon>
        <taxon>Selenomonas</taxon>
    </lineage>
</organism>
<feature type="domain" description="Wadjet protein JetD C-terminal" evidence="1">
    <location>
        <begin position="262"/>
        <end position="406"/>
    </location>
</feature>
<accession>A0A7G7VIF1</accession>
<sequence length="411" mass="46879">MRQAESRTYYEREILSILLEKYERSNAAIGGAGRRPQFRLRKSALASAYADELDADRREAIEAAAEELERQGMISVVWERHGTGRIERILLAVDAAQLYERMGRTMPLVRVEEYRSEISRLAAAKGVWVRRCCNEAHRILSANRIPAFLPKEKALCANLIRAILSLPAAGENAIPKRVFSQRVFGDSKYFERCIETPLLILLRRFAEEPCETDAAYLDMAGITGHHGKVWIAGRMDFSLHGRAYMLADFAGGIELTYDTVAAMKIETLPPSILTVENLTNAEVLAQEGADYLLIYTAGFPNRTIQALLSKISRMQPPDIAHWGDLDYGGIRIFEYLRKNFFSHLIPYRMDVEELRAHRAFAQNLTDAQKKRLKALLCREDFALWHELIRVMLAEGIWLEQEALLWENDMTS</sequence>
<dbReference type="AlphaFoldDB" id="A0A7G7VIF1"/>
<dbReference type="InterPro" id="IPR036078">
    <property type="entry name" value="Spo11/TopoVI_A_sf"/>
</dbReference>
<dbReference type="InterPro" id="IPR024534">
    <property type="entry name" value="JetD_C"/>
</dbReference>
<name>A0A7G7VIF1_9FIRM</name>
<dbReference type="GO" id="GO:0005694">
    <property type="term" value="C:chromosome"/>
    <property type="evidence" value="ECO:0007669"/>
    <property type="project" value="InterPro"/>
</dbReference>
<proteinExistence type="predicted"/>
<protein>
    <submittedName>
        <fullName evidence="2">DUF2399 domain-containing protein</fullName>
    </submittedName>
</protein>
<dbReference type="Gene3D" id="3.40.1360.10">
    <property type="match status" value="1"/>
</dbReference>
<dbReference type="KEGG" id="stim:H1B31_08480"/>